<reference evidence="3" key="1">
    <citation type="submission" date="2017-07" db="EMBL/GenBank/DDBJ databases">
        <authorList>
            <person name="Boucher Y."/>
            <person name="Orata F.D."/>
        </authorList>
    </citation>
    <scope>NUCLEOTIDE SEQUENCE [LARGE SCALE GENOMIC DNA]</scope>
    <source>
        <strain evidence="3">OYP9E10</strain>
    </source>
</reference>
<feature type="compositionally biased region" description="Polar residues" evidence="1">
    <location>
        <begin position="8"/>
        <end position="17"/>
    </location>
</feature>
<keyword evidence="2" id="KW-0418">Kinase</keyword>
<evidence type="ECO:0000313" key="2">
    <source>
        <dbReference type="EMBL" id="PAR19798.1"/>
    </source>
</evidence>
<comment type="caution">
    <text evidence="2">The sequence shown here is derived from an EMBL/GenBank/DDBJ whole genome shotgun (WGS) entry which is preliminary data.</text>
</comment>
<accession>A0A271VNR4</accession>
<protein>
    <submittedName>
        <fullName evidence="2">Histidine kinase</fullName>
    </submittedName>
</protein>
<dbReference type="EMBL" id="NMSH01000029">
    <property type="protein sequence ID" value="PAR19798.1"/>
    <property type="molecule type" value="Genomic_DNA"/>
</dbReference>
<dbReference type="AlphaFoldDB" id="A0A271VNR4"/>
<organism evidence="2 3">
    <name type="scientific">Vibrio metoecus</name>
    <dbReference type="NCBI Taxonomy" id="1481663"/>
    <lineage>
        <taxon>Bacteria</taxon>
        <taxon>Pseudomonadati</taxon>
        <taxon>Pseudomonadota</taxon>
        <taxon>Gammaproteobacteria</taxon>
        <taxon>Vibrionales</taxon>
        <taxon>Vibrionaceae</taxon>
        <taxon>Vibrio</taxon>
    </lineage>
</organism>
<name>A0A271VNR4_VIBMT</name>
<proteinExistence type="predicted"/>
<sequence>MRQLFATGAQNTTNSMAKKSRLSESAYCFLSQDHALNG</sequence>
<gene>
    <name evidence="2" type="ORF">CGU03_15245</name>
</gene>
<evidence type="ECO:0000256" key="1">
    <source>
        <dbReference type="SAM" id="MobiDB-lite"/>
    </source>
</evidence>
<keyword evidence="2" id="KW-0808">Transferase</keyword>
<dbReference type="GO" id="GO:0016301">
    <property type="term" value="F:kinase activity"/>
    <property type="evidence" value="ECO:0007669"/>
    <property type="project" value="UniProtKB-KW"/>
</dbReference>
<dbReference type="Proteomes" id="UP000216173">
    <property type="component" value="Unassembled WGS sequence"/>
</dbReference>
<feature type="region of interest" description="Disordered" evidence="1">
    <location>
        <begin position="1"/>
        <end position="20"/>
    </location>
</feature>
<evidence type="ECO:0000313" key="3">
    <source>
        <dbReference type="Proteomes" id="UP000216173"/>
    </source>
</evidence>